<protein>
    <recommendedName>
        <fullName evidence="4">LamG-like jellyroll fold domain-containing protein</fullName>
    </recommendedName>
</protein>
<dbReference type="SUPFAM" id="SSF49899">
    <property type="entry name" value="Concanavalin A-like lectins/glucanases"/>
    <property type="match status" value="1"/>
</dbReference>
<feature type="chain" id="PRO_5046211438" description="LamG-like jellyroll fold domain-containing protein" evidence="3">
    <location>
        <begin position="30"/>
        <end position="695"/>
    </location>
</feature>
<name>A0ABY6QPV4_9ACTN</name>
<dbReference type="InterPro" id="IPR006558">
    <property type="entry name" value="LamG-like"/>
</dbReference>
<evidence type="ECO:0000313" key="5">
    <source>
        <dbReference type="EMBL" id="UZX19264.1"/>
    </source>
</evidence>
<dbReference type="Proteomes" id="UP001164506">
    <property type="component" value="Chromosome"/>
</dbReference>
<evidence type="ECO:0000256" key="2">
    <source>
        <dbReference type="ARBA" id="ARBA00023157"/>
    </source>
</evidence>
<organism evidence="5 6">
    <name type="scientific">Streptomyces tanashiensis</name>
    <dbReference type="NCBI Taxonomy" id="67367"/>
    <lineage>
        <taxon>Bacteria</taxon>
        <taxon>Bacillati</taxon>
        <taxon>Actinomycetota</taxon>
        <taxon>Actinomycetes</taxon>
        <taxon>Kitasatosporales</taxon>
        <taxon>Streptomycetaceae</taxon>
        <taxon>Streptomyces</taxon>
    </lineage>
</organism>
<dbReference type="PANTHER" id="PTHR47635:SF2">
    <property type="entry name" value="LAMG-LIKE JELLYROLL FOLD DOMAIN-CONTAINING PROTEIN"/>
    <property type="match status" value="1"/>
</dbReference>
<dbReference type="EMBL" id="CP084204">
    <property type="protein sequence ID" value="UZX19264.1"/>
    <property type="molecule type" value="Genomic_DNA"/>
</dbReference>
<dbReference type="SMART" id="SM00560">
    <property type="entry name" value="LamGL"/>
    <property type="match status" value="1"/>
</dbReference>
<dbReference type="RefSeq" id="WP_267257775.1">
    <property type="nucleotide sequence ID" value="NZ_CP084204.1"/>
</dbReference>
<dbReference type="InterPro" id="IPR013320">
    <property type="entry name" value="ConA-like_dom_sf"/>
</dbReference>
<dbReference type="Pfam" id="PF13385">
    <property type="entry name" value="Laminin_G_3"/>
    <property type="match status" value="1"/>
</dbReference>
<evidence type="ECO:0000256" key="1">
    <source>
        <dbReference type="ARBA" id="ARBA00022729"/>
    </source>
</evidence>
<feature type="domain" description="LamG-like jellyroll fold" evidence="4">
    <location>
        <begin position="421"/>
        <end position="560"/>
    </location>
</feature>
<dbReference type="GeneID" id="95597818"/>
<keyword evidence="1 3" id="KW-0732">Signal</keyword>
<evidence type="ECO:0000259" key="4">
    <source>
        <dbReference type="SMART" id="SM00560"/>
    </source>
</evidence>
<keyword evidence="2" id="KW-1015">Disulfide bond</keyword>
<dbReference type="Gene3D" id="3.60.10.10">
    <property type="entry name" value="Endonuclease/exonuclease/phosphatase"/>
    <property type="match status" value="1"/>
</dbReference>
<sequence length="695" mass="72937">MPILRSKPWRRVIGAVAAAVLLGAGQAAALETTPGDPTNSAYTFEPLRVMTWNVCGEAGGLGPWSTGYCPDRNTRLPDDSNTLKKAYDVANLIKQENLDAVLLQEVCAGTLNSTKAGLPDNPSQLDQILRLLTPTGAWTAVSAITPRSSDGKSSCRNTLSGDVSIAILVKGDVEWSRETPLPVPAEAQQKPGKVLCAGVAGWETHLCTTHLTNYGELPDDVAAYRAQIDTVAGQVDDFRSVILGGDFNTRQKDRLQPLYRTMAECDQQSYHTSDVPDEITKVTNSWTAVPDGSTVPQGSLVQGATQTSKIDYLFATAGFGACDSRPDLADSADYSYAAQPGCLYSETTRAPCVPNGTSDHAPLLGSVNGGPHLHWPLRDASSHSGTVKGGVVWSPDHGGTAVLDGSTGEIVTSGPVVDTTRSFTVSAWAKVDAGAGTSVVLAQDGSVISGMMLWFNQPDSTWRFGLPKSDSPTWSVHQAISATAAVPGRWTHLTGTFDASSGAVTLYVDGVLAGSTNHPDRWRAEGPFTVGRDKVSERSNGFWKGSVQAVKVYGYPMTAAQVASASGSLTAPTRTATTPATDKDGSGCHVGSYSAGDFGTISSTTPDLTAHVSHPDPSREVWAEFSIWDNTDSTQPIRLGGPGSASGKVTGDGTVSVRTTLTAGHKYGWYARTVDGSSSPSPTSAVCHFTVATAP</sequence>
<dbReference type="InterPro" id="IPR005135">
    <property type="entry name" value="Endo/exonuclease/phosphatase"/>
</dbReference>
<dbReference type="InterPro" id="IPR036691">
    <property type="entry name" value="Endo/exonu/phosph_ase_sf"/>
</dbReference>
<dbReference type="SUPFAM" id="SSF56219">
    <property type="entry name" value="DNase I-like"/>
    <property type="match status" value="1"/>
</dbReference>
<gene>
    <name evidence="5" type="ORF">LDH80_00175</name>
</gene>
<reference evidence="5" key="1">
    <citation type="submission" date="2021-09" db="EMBL/GenBank/DDBJ databases">
        <title>Complete genome sequence and metabolic characterization of Streptomyces tanashiensis DSM 731 the producer of antibacterial Kalafungin and diverse secondary metabolites.</title>
        <authorList>
            <person name="Abbasi M.N."/>
            <person name="Anwar M.N."/>
            <person name="Alam K."/>
            <person name="Shoaib M."/>
            <person name="Lin Z."/>
            <person name="Hayat M."/>
            <person name="Ali M.I."/>
            <person name="Malik H.M.T."/>
            <person name="Ahmed I."/>
            <person name="Li A."/>
            <person name="Hailong Wang H."/>
            <person name="Zhang Y."/>
        </authorList>
    </citation>
    <scope>NUCLEOTIDE SEQUENCE</scope>
    <source>
        <strain evidence="5">Kala</strain>
    </source>
</reference>
<evidence type="ECO:0000313" key="6">
    <source>
        <dbReference type="Proteomes" id="UP001164506"/>
    </source>
</evidence>
<keyword evidence="6" id="KW-1185">Reference proteome</keyword>
<evidence type="ECO:0000256" key="3">
    <source>
        <dbReference type="SAM" id="SignalP"/>
    </source>
</evidence>
<proteinExistence type="predicted"/>
<accession>A0ABY6QPV4</accession>
<dbReference type="Gene3D" id="2.60.120.200">
    <property type="match status" value="1"/>
</dbReference>
<dbReference type="Pfam" id="PF03372">
    <property type="entry name" value="Exo_endo_phos"/>
    <property type="match status" value="1"/>
</dbReference>
<feature type="signal peptide" evidence="3">
    <location>
        <begin position="1"/>
        <end position="29"/>
    </location>
</feature>
<dbReference type="PANTHER" id="PTHR47635">
    <property type="entry name" value="CUB DOMAIN-CONTAINING PROTEIN"/>
    <property type="match status" value="1"/>
</dbReference>